<keyword evidence="8" id="KW-0812">Transmembrane</keyword>
<evidence type="ECO:0000313" key="9">
    <source>
        <dbReference type="EMBL" id="CAF1121895.1"/>
    </source>
</evidence>
<dbReference type="Gene3D" id="3.50.50.60">
    <property type="entry name" value="FAD/NAD(P)-binding domain"/>
    <property type="match status" value="2"/>
</dbReference>
<comment type="subcellular location">
    <subcellularLocation>
        <location evidence="6">Endoplasmic reticulum membrane</location>
    </subcellularLocation>
</comment>
<comment type="similarity">
    <text evidence="1 6 7">Belongs to the FMO family.</text>
</comment>
<dbReference type="InterPro" id="IPR000960">
    <property type="entry name" value="Flavin_mOase"/>
</dbReference>
<dbReference type="InterPro" id="IPR036188">
    <property type="entry name" value="FAD/NAD-bd_sf"/>
</dbReference>
<evidence type="ECO:0000256" key="8">
    <source>
        <dbReference type="SAM" id="Phobius"/>
    </source>
</evidence>
<dbReference type="EC" id="1.-.-.-" evidence="7"/>
<keyword evidence="8" id="KW-1133">Transmembrane helix</keyword>
<keyword evidence="5 6" id="KW-0560">Oxidoreductase</keyword>
<keyword evidence="2 6" id="KW-0285">Flavoprotein</keyword>
<evidence type="ECO:0000313" key="10">
    <source>
        <dbReference type="EMBL" id="CAF1538903.1"/>
    </source>
</evidence>
<proteinExistence type="inferred from homology"/>
<dbReference type="Proteomes" id="UP000663877">
    <property type="component" value="Unassembled WGS sequence"/>
</dbReference>
<dbReference type="OrthoDB" id="7777654at2759"/>
<evidence type="ECO:0000256" key="3">
    <source>
        <dbReference type="ARBA" id="ARBA00022827"/>
    </source>
</evidence>
<dbReference type="PRINTS" id="PR00370">
    <property type="entry name" value="FMOXYGENASE"/>
</dbReference>
<comment type="cofactor">
    <cofactor evidence="6 7">
        <name>FAD</name>
        <dbReference type="ChEBI" id="CHEBI:57692"/>
    </cofactor>
</comment>
<keyword evidence="11" id="KW-1185">Reference proteome</keyword>
<keyword evidence="6 7" id="KW-0503">Monooxygenase</keyword>
<keyword evidence="6" id="KW-0256">Endoplasmic reticulum</keyword>
<dbReference type="SUPFAM" id="SSF51905">
    <property type="entry name" value="FAD/NAD(P)-binding domain"/>
    <property type="match status" value="2"/>
</dbReference>
<accession>A0A815W8P9</accession>
<evidence type="ECO:0000256" key="2">
    <source>
        <dbReference type="ARBA" id="ARBA00022630"/>
    </source>
</evidence>
<dbReference type="Pfam" id="PF00743">
    <property type="entry name" value="FMO-like"/>
    <property type="match status" value="1"/>
</dbReference>
<keyword evidence="6 8" id="KW-0472">Membrane</keyword>
<evidence type="ECO:0000256" key="6">
    <source>
        <dbReference type="PIRNR" id="PIRNR000332"/>
    </source>
</evidence>
<evidence type="ECO:0000256" key="7">
    <source>
        <dbReference type="RuleBase" id="RU361177"/>
    </source>
</evidence>
<keyword evidence="4 6" id="KW-0521">NADP</keyword>
<comment type="caution">
    <text evidence="10">The sequence shown here is derived from an EMBL/GenBank/DDBJ whole genome shotgun (WGS) entry which is preliminary data.</text>
</comment>
<dbReference type="PANTHER" id="PTHR23023">
    <property type="entry name" value="DIMETHYLANILINE MONOOXYGENASE"/>
    <property type="match status" value="1"/>
</dbReference>
<organism evidence="10 11">
    <name type="scientific">Adineta steineri</name>
    <dbReference type="NCBI Taxonomy" id="433720"/>
    <lineage>
        <taxon>Eukaryota</taxon>
        <taxon>Metazoa</taxon>
        <taxon>Spiralia</taxon>
        <taxon>Gnathifera</taxon>
        <taxon>Rotifera</taxon>
        <taxon>Eurotatoria</taxon>
        <taxon>Bdelloidea</taxon>
        <taxon>Adinetida</taxon>
        <taxon>Adinetidae</taxon>
        <taxon>Adineta</taxon>
    </lineage>
</organism>
<dbReference type="EMBL" id="CAJNOM010000676">
    <property type="protein sequence ID" value="CAF1538903.1"/>
    <property type="molecule type" value="Genomic_DNA"/>
</dbReference>
<dbReference type="InterPro" id="IPR050346">
    <property type="entry name" value="FMO-like"/>
</dbReference>
<sequence length="557" mass="65014">MGDNYIQVDVGIIGCGPSGLVTLKELLAEGHRCTVFEKSNLLGGLFTQAYQQGILVSSHLLTMFSDFVGKDKEILNKPRMLSFIEYSQYLNDYADYFHLKEFIQFQTEVKSLWKDYSDNKWKICVNNFNHIYSFDRIAICCGIFENASIPLFHNQHLFQGKIKHLKDIQFYEDFHNKHICIVGSGESASDMILAAAQYGKQAFLSIRKDHGFIIPRYIHGNRDEPADLDTSRAHHSIPRAWGVLHTYIDMIHSLIKSYFNSFFYQNEDQLDEYNLIRRTGIYMNLKQIQTSNIWTTFGTKNSNLVEALVKYKDKCSRKSGIKELKRNSIIFDDNSEEYVDEIICCTGFQILFPFLEQNSQSNFEMKRLANDAKISHNLFKHCFHPDFGDEIIWIGFARPALGAIPPLSELQARWFALLCSKKLKLPTKLEMNKQIYNYVKYLKWQLTSYRIDRLTNLTDYLIYSDNLARTIGCRPDLTRIFFQEPNLWIKLMCGSLLNAQYRLTGPHAKRKQAKEIILQARWIKQSNILYLIMLICYAFFWFVFGIESCKPASWYPL</sequence>
<reference evidence="10" key="1">
    <citation type="submission" date="2021-02" db="EMBL/GenBank/DDBJ databases">
        <authorList>
            <person name="Nowell W R."/>
        </authorList>
    </citation>
    <scope>NUCLEOTIDE SEQUENCE</scope>
</reference>
<feature type="transmembrane region" description="Helical" evidence="8">
    <location>
        <begin position="528"/>
        <end position="546"/>
    </location>
</feature>
<gene>
    <name evidence="9" type="ORF">BJG266_LOCUS22505</name>
    <name evidence="10" type="ORF">QVE165_LOCUS46158</name>
</gene>
<evidence type="ECO:0000256" key="4">
    <source>
        <dbReference type="ARBA" id="ARBA00022857"/>
    </source>
</evidence>
<dbReference type="GO" id="GO:0005789">
    <property type="term" value="C:endoplasmic reticulum membrane"/>
    <property type="evidence" value="ECO:0007669"/>
    <property type="project" value="UniProtKB-SubCell"/>
</dbReference>
<name>A0A815W8P9_9BILA</name>
<keyword evidence="3 6" id="KW-0274">FAD</keyword>
<dbReference type="GO" id="GO:0050661">
    <property type="term" value="F:NADP binding"/>
    <property type="evidence" value="ECO:0007669"/>
    <property type="project" value="InterPro"/>
</dbReference>
<dbReference type="AlphaFoldDB" id="A0A815W8P9"/>
<evidence type="ECO:0000313" key="11">
    <source>
        <dbReference type="Proteomes" id="UP000663832"/>
    </source>
</evidence>
<dbReference type="Proteomes" id="UP000663832">
    <property type="component" value="Unassembled WGS sequence"/>
</dbReference>
<dbReference type="GO" id="GO:0050660">
    <property type="term" value="F:flavin adenine dinucleotide binding"/>
    <property type="evidence" value="ECO:0007669"/>
    <property type="project" value="InterPro"/>
</dbReference>
<dbReference type="GO" id="GO:0004499">
    <property type="term" value="F:N,N-dimethylaniline monooxygenase activity"/>
    <property type="evidence" value="ECO:0007669"/>
    <property type="project" value="UniProtKB-UniRule"/>
</dbReference>
<dbReference type="PIRSF" id="PIRSF000332">
    <property type="entry name" value="FMO"/>
    <property type="match status" value="1"/>
</dbReference>
<evidence type="ECO:0000256" key="1">
    <source>
        <dbReference type="ARBA" id="ARBA00009183"/>
    </source>
</evidence>
<evidence type="ECO:0000256" key="5">
    <source>
        <dbReference type="ARBA" id="ARBA00023002"/>
    </source>
</evidence>
<dbReference type="InterPro" id="IPR020946">
    <property type="entry name" value="Flavin_mOase-like"/>
</dbReference>
<protein>
    <recommendedName>
        <fullName evidence="7">Flavin-containing monooxygenase</fullName>
        <ecNumber evidence="7">1.-.-.-</ecNumber>
    </recommendedName>
</protein>
<dbReference type="EMBL" id="CAJNOI010000141">
    <property type="protein sequence ID" value="CAF1121895.1"/>
    <property type="molecule type" value="Genomic_DNA"/>
</dbReference>